<comment type="similarity">
    <text evidence="7">Belongs to the ubiquitin-conjugating enzyme family.</text>
</comment>
<dbReference type="AlphaFoldDB" id="A0AAD9FTB7"/>
<protein>
    <recommendedName>
        <fullName evidence="1">E2 ubiquitin-conjugating enzyme</fullName>
        <ecNumber evidence="1">2.3.2.23</ecNumber>
    </recommendedName>
</protein>
<dbReference type="InterPro" id="IPR000608">
    <property type="entry name" value="UBC"/>
</dbReference>
<feature type="active site" description="Glycyl thioester intermediate" evidence="6">
    <location>
        <position position="90"/>
    </location>
</feature>
<evidence type="ECO:0000256" key="7">
    <source>
        <dbReference type="RuleBase" id="RU362109"/>
    </source>
</evidence>
<dbReference type="PROSITE" id="PS50127">
    <property type="entry name" value="UBC_2"/>
    <property type="match status" value="1"/>
</dbReference>
<keyword evidence="3 7" id="KW-0547">Nucleotide-binding</keyword>
<feature type="domain" description="UBC core" evidence="9">
    <location>
        <begin position="6"/>
        <end position="152"/>
    </location>
</feature>
<dbReference type="EMBL" id="JAODAN010000003">
    <property type="protein sequence ID" value="KAK1925768.1"/>
    <property type="molecule type" value="Genomic_DNA"/>
</dbReference>
<gene>
    <name evidence="10" type="ORF">DB88DRAFT_485025</name>
</gene>
<dbReference type="Pfam" id="PF00179">
    <property type="entry name" value="UQ_con"/>
    <property type="match status" value="1"/>
</dbReference>
<feature type="region of interest" description="Disordered" evidence="8">
    <location>
        <begin position="206"/>
        <end position="298"/>
    </location>
</feature>
<dbReference type="InterPro" id="IPR050113">
    <property type="entry name" value="Ub_conjugating_enzyme"/>
</dbReference>
<dbReference type="InterPro" id="IPR016135">
    <property type="entry name" value="UBQ-conjugating_enzyme/RWD"/>
</dbReference>
<dbReference type="PROSITE" id="PS00183">
    <property type="entry name" value="UBC_1"/>
    <property type="match status" value="1"/>
</dbReference>
<evidence type="ECO:0000256" key="2">
    <source>
        <dbReference type="ARBA" id="ARBA00022679"/>
    </source>
</evidence>
<reference evidence="10" key="1">
    <citation type="submission" date="2023-02" db="EMBL/GenBank/DDBJ databases">
        <title>Identification and recombinant expression of a fungal hydrolase from Papiliotrema laurentii that hydrolyzes apple cutin and clears colloidal polyester polyurethane.</title>
        <authorList>
            <consortium name="DOE Joint Genome Institute"/>
            <person name="Roman V.A."/>
            <person name="Bojanowski C."/>
            <person name="Crable B.R."/>
            <person name="Wagner D.N."/>
            <person name="Hung C.S."/>
            <person name="Nadeau L.J."/>
            <person name="Schratz L."/>
            <person name="Haridas S."/>
            <person name="Pangilinan J."/>
            <person name="Lipzen A."/>
            <person name="Na H."/>
            <person name="Yan M."/>
            <person name="Ng V."/>
            <person name="Grigoriev I.V."/>
            <person name="Spatafora J.W."/>
            <person name="Barlow D."/>
            <person name="Biffinger J."/>
            <person name="Kelley-Loughnane N."/>
            <person name="Varaljay V.A."/>
            <person name="Crookes-Goodson W.J."/>
        </authorList>
    </citation>
    <scope>NUCLEOTIDE SEQUENCE</scope>
    <source>
        <strain evidence="10">5307AH</strain>
    </source>
</reference>
<dbReference type="PANTHER" id="PTHR24067">
    <property type="entry name" value="UBIQUITIN-CONJUGATING ENZYME E2"/>
    <property type="match status" value="1"/>
</dbReference>
<dbReference type="EC" id="2.3.2.23" evidence="1"/>
<evidence type="ECO:0000313" key="10">
    <source>
        <dbReference type="EMBL" id="KAK1925768.1"/>
    </source>
</evidence>
<dbReference type="GO" id="GO:0061631">
    <property type="term" value="F:ubiquitin conjugating enzyme activity"/>
    <property type="evidence" value="ECO:0007669"/>
    <property type="project" value="UniProtKB-EC"/>
</dbReference>
<feature type="compositionally biased region" description="Polar residues" evidence="8">
    <location>
        <begin position="228"/>
        <end position="242"/>
    </location>
</feature>
<evidence type="ECO:0000256" key="4">
    <source>
        <dbReference type="ARBA" id="ARBA00022786"/>
    </source>
</evidence>
<keyword evidence="11" id="KW-1185">Reference proteome</keyword>
<accession>A0AAD9FTB7</accession>
<evidence type="ECO:0000313" key="11">
    <source>
        <dbReference type="Proteomes" id="UP001182556"/>
    </source>
</evidence>
<dbReference type="SMART" id="SM00212">
    <property type="entry name" value="UBCc"/>
    <property type="match status" value="1"/>
</dbReference>
<keyword evidence="2" id="KW-0808">Transferase</keyword>
<name>A0AAD9FTB7_PAPLA</name>
<evidence type="ECO:0000256" key="6">
    <source>
        <dbReference type="PROSITE-ProRule" id="PRU10133"/>
    </source>
</evidence>
<feature type="compositionally biased region" description="Basic residues" evidence="8">
    <location>
        <begin position="289"/>
        <end position="298"/>
    </location>
</feature>
<sequence length="298" mass="32362">MSLTPQALRLLSKEMVSLQNDPPEGVRIVVDEEDLTKLEGWVQGPGGTPYQGGFFRVLFHFGPEYPNVPPKCTMVTKIFHPNISKSGEICVDTLKKGWKKEYGVGHVLVTIKCLLIYPNPESALDEEAGKQLLADYEGYCKYAKLMTSIHATPKVRPRFVSTPSAHPHLHARPLCMSQRIETHTWQRGSLDILPCIYVPPPEFRETSASSSTLTSVPPAMAHPAGVPQSGNSTANPGITTATRPGPLQAHAPQEQSPVFDPAATMGGDEKIVKPVSAVPTKPPAAKPKPAAKRGLKRL</sequence>
<comment type="caution">
    <text evidence="10">The sequence shown here is derived from an EMBL/GenBank/DDBJ whole genome shotgun (WGS) entry which is preliminary data.</text>
</comment>
<evidence type="ECO:0000256" key="5">
    <source>
        <dbReference type="ARBA" id="ARBA00022840"/>
    </source>
</evidence>
<dbReference type="GO" id="GO:0005524">
    <property type="term" value="F:ATP binding"/>
    <property type="evidence" value="ECO:0007669"/>
    <property type="project" value="UniProtKB-UniRule"/>
</dbReference>
<dbReference type="SUPFAM" id="SSF54495">
    <property type="entry name" value="UBC-like"/>
    <property type="match status" value="1"/>
</dbReference>
<evidence type="ECO:0000259" key="9">
    <source>
        <dbReference type="PROSITE" id="PS50127"/>
    </source>
</evidence>
<feature type="compositionally biased region" description="Polar residues" evidence="8">
    <location>
        <begin position="206"/>
        <end position="215"/>
    </location>
</feature>
<dbReference type="FunFam" id="3.10.110.10:FF:000031">
    <property type="entry name" value="Ubiquitin-conjugating enzyme E2 22"/>
    <property type="match status" value="1"/>
</dbReference>
<evidence type="ECO:0000256" key="8">
    <source>
        <dbReference type="SAM" id="MobiDB-lite"/>
    </source>
</evidence>
<evidence type="ECO:0000256" key="1">
    <source>
        <dbReference type="ARBA" id="ARBA00012486"/>
    </source>
</evidence>
<organism evidence="10 11">
    <name type="scientific">Papiliotrema laurentii</name>
    <name type="common">Cryptococcus laurentii</name>
    <dbReference type="NCBI Taxonomy" id="5418"/>
    <lineage>
        <taxon>Eukaryota</taxon>
        <taxon>Fungi</taxon>
        <taxon>Dikarya</taxon>
        <taxon>Basidiomycota</taxon>
        <taxon>Agaricomycotina</taxon>
        <taxon>Tremellomycetes</taxon>
        <taxon>Tremellales</taxon>
        <taxon>Rhynchogastremaceae</taxon>
        <taxon>Papiliotrema</taxon>
    </lineage>
</organism>
<dbReference type="CDD" id="cd23804">
    <property type="entry name" value="UBCc_UBE2S"/>
    <property type="match status" value="1"/>
</dbReference>
<keyword evidence="4 7" id="KW-0833">Ubl conjugation pathway</keyword>
<dbReference type="InterPro" id="IPR023313">
    <property type="entry name" value="UBQ-conjugating_AS"/>
</dbReference>
<dbReference type="Gene3D" id="3.10.110.10">
    <property type="entry name" value="Ubiquitin Conjugating Enzyme"/>
    <property type="match status" value="1"/>
</dbReference>
<evidence type="ECO:0000256" key="3">
    <source>
        <dbReference type="ARBA" id="ARBA00022741"/>
    </source>
</evidence>
<dbReference type="Proteomes" id="UP001182556">
    <property type="component" value="Unassembled WGS sequence"/>
</dbReference>
<keyword evidence="5 7" id="KW-0067">ATP-binding</keyword>
<proteinExistence type="inferred from homology"/>